<dbReference type="EMBL" id="CAJNOJ010001042">
    <property type="protein sequence ID" value="CAF1540021.1"/>
    <property type="molecule type" value="Genomic_DNA"/>
</dbReference>
<sequence length="457" mass="53962">MASPAKRKSFEDLSNELFYEIFDYFDSWSLYKAFANLNIRFQNLLFNCSYRFKINVSHLEKSDIDAFCRKFLIPNRHRIVSLHLRRSNLIDLLLPSITNNLIFEQVESIHLPYISKTILVVLLQSFILLPRLFFLDLFLVKIVSYQQGSKYDEYLNLTEIYCSILKLPVLKSIKISSWLPETKFPIAMNSTIEGSSLENIIIDHQCYLNDLINLLRHTPRLRRLICRKGVQTGENNTQEISFSLTNLISLSIKRSSLELNKFDTFLGQIGSNLKILHIANSSYENCFNGNQWEKILSKNFPFLKKFSLEFLENLDETFDLVKFEELISSFTSQHQWTIQITLTQNQYEDCQLKLVVQSQNFTPIVTTVKIYKVFNLAQIEFIFKLCPLITYLELDDWSNINLEILVQFVVMKSPSSLQYFTISDRKYHSDFMEKLKNRWKFSTIKFQKEKIYLQLNR</sequence>
<evidence type="ECO:0000313" key="2">
    <source>
        <dbReference type="Proteomes" id="UP000663852"/>
    </source>
</evidence>
<protein>
    <recommendedName>
        <fullName evidence="3">F-box domain-containing protein</fullName>
    </recommendedName>
</protein>
<organism evidence="1 2">
    <name type="scientific">Adineta ricciae</name>
    <name type="common">Rotifer</name>
    <dbReference type="NCBI Taxonomy" id="249248"/>
    <lineage>
        <taxon>Eukaryota</taxon>
        <taxon>Metazoa</taxon>
        <taxon>Spiralia</taxon>
        <taxon>Gnathifera</taxon>
        <taxon>Rotifera</taxon>
        <taxon>Eurotatoria</taxon>
        <taxon>Bdelloidea</taxon>
        <taxon>Adinetida</taxon>
        <taxon>Adinetidae</taxon>
        <taxon>Adineta</taxon>
    </lineage>
</organism>
<evidence type="ECO:0000313" key="1">
    <source>
        <dbReference type="EMBL" id="CAF1540021.1"/>
    </source>
</evidence>
<proteinExistence type="predicted"/>
<dbReference type="Proteomes" id="UP000663852">
    <property type="component" value="Unassembled WGS sequence"/>
</dbReference>
<dbReference type="AlphaFoldDB" id="A0A815VVI3"/>
<comment type="caution">
    <text evidence="1">The sequence shown here is derived from an EMBL/GenBank/DDBJ whole genome shotgun (WGS) entry which is preliminary data.</text>
</comment>
<dbReference type="OrthoDB" id="10565779at2759"/>
<accession>A0A815VVI3</accession>
<gene>
    <name evidence="1" type="ORF">EDS130_LOCUS45249</name>
</gene>
<name>A0A815VVI3_ADIRI</name>
<evidence type="ECO:0008006" key="3">
    <source>
        <dbReference type="Google" id="ProtNLM"/>
    </source>
</evidence>
<reference evidence="1" key="1">
    <citation type="submission" date="2021-02" db="EMBL/GenBank/DDBJ databases">
        <authorList>
            <person name="Nowell W R."/>
        </authorList>
    </citation>
    <scope>NUCLEOTIDE SEQUENCE</scope>
</reference>